<proteinExistence type="predicted"/>
<evidence type="ECO:0000313" key="2">
    <source>
        <dbReference type="EMBL" id="MFD2638794.1"/>
    </source>
</evidence>
<keyword evidence="1" id="KW-0472">Membrane</keyword>
<name>A0ABW5Q9X9_9BACI</name>
<dbReference type="Pfam" id="PF17247">
    <property type="entry name" value="DUF5316"/>
    <property type="match status" value="1"/>
</dbReference>
<feature type="transmembrane region" description="Helical" evidence="1">
    <location>
        <begin position="74"/>
        <end position="99"/>
    </location>
</feature>
<gene>
    <name evidence="2" type="ORF">ACFSW4_07965</name>
</gene>
<keyword evidence="1" id="KW-1133">Transmembrane helix</keyword>
<dbReference type="Proteomes" id="UP001597452">
    <property type="component" value="Unassembled WGS sequence"/>
</dbReference>
<evidence type="ECO:0000313" key="3">
    <source>
        <dbReference type="Proteomes" id="UP001597452"/>
    </source>
</evidence>
<dbReference type="EMBL" id="JBHUMZ010000019">
    <property type="protein sequence ID" value="MFD2638794.1"/>
    <property type="molecule type" value="Genomic_DNA"/>
</dbReference>
<evidence type="ECO:0000256" key="1">
    <source>
        <dbReference type="SAM" id="Phobius"/>
    </source>
</evidence>
<keyword evidence="3" id="KW-1185">Reference proteome</keyword>
<organism evidence="2 3">
    <name type="scientific">Piscibacillus salipiscarius</name>
    <dbReference type="NCBI Taxonomy" id="299480"/>
    <lineage>
        <taxon>Bacteria</taxon>
        <taxon>Bacillati</taxon>
        <taxon>Bacillota</taxon>
        <taxon>Bacilli</taxon>
        <taxon>Bacillales</taxon>
        <taxon>Bacillaceae</taxon>
        <taxon>Piscibacillus</taxon>
    </lineage>
</organism>
<sequence length="100" mass="10645">MNKALFYGLVMSLIAIVAGLVTTSLDLTFLVSGVCGVGALLFSGMLTGAFVSGDRNRANYHASTNESKQDRHNLMVNALWFSLPNIVTAAATLGIYLSFN</sequence>
<reference evidence="3" key="1">
    <citation type="journal article" date="2019" name="Int. J. Syst. Evol. Microbiol.">
        <title>The Global Catalogue of Microorganisms (GCM) 10K type strain sequencing project: providing services to taxonomists for standard genome sequencing and annotation.</title>
        <authorList>
            <consortium name="The Broad Institute Genomics Platform"/>
            <consortium name="The Broad Institute Genome Sequencing Center for Infectious Disease"/>
            <person name="Wu L."/>
            <person name="Ma J."/>
        </authorList>
    </citation>
    <scope>NUCLEOTIDE SEQUENCE [LARGE SCALE GENOMIC DNA]</scope>
    <source>
        <strain evidence="3">TISTR 1571</strain>
    </source>
</reference>
<protein>
    <submittedName>
        <fullName evidence="2">DUF5316 domain-containing protein</fullName>
    </submittedName>
</protein>
<keyword evidence="1" id="KW-0812">Transmembrane</keyword>
<feature type="transmembrane region" description="Helical" evidence="1">
    <location>
        <begin position="29"/>
        <end position="53"/>
    </location>
</feature>
<dbReference type="RefSeq" id="WP_054752754.1">
    <property type="nucleotide sequence ID" value="NZ_JBHUMZ010000019.1"/>
</dbReference>
<dbReference type="InterPro" id="IPR035167">
    <property type="entry name" value="DUF5316"/>
</dbReference>
<accession>A0ABW5Q9X9</accession>
<comment type="caution">
    <text evidence="2">The sequence shown here is derived from an EMBL/GenBank/DDBJ whole genome shotgun (WGS) entry which is preliminary data.</text>
</comment>